<evidence type="ECO:0000256" key="1">
    <source>
        <dbReference type="SAM" id="MobiDB-lite"/>
    </source>
</evidence>
<feature type="compositionally biased region" description="Basic and acidic residues" evidence="1">
    <location>
        <begin position="168"/>
        <end position="180"/>
    </location>
</feature>
<evidence type="ECO:0000256" key="2">
    <source>
        <dbReference type="SAM" id="Phobius"/>
    </source>
</evidence>
<keyword evidence="2" id="KW-0472">Membrane</keyword>
<dbReference type="AlphaFoldDB" id="A0A7K3WRY1"/>
<evidence type="ECO:0000313" key="3">
    <source>
        <dbReference type="EMBL" id="NEN24430.1"/>
    </source>
</evidence>
<sequence length="282" mass="31562">MENKYDIEAWVATRSFDELSEAEKTFVIEELGSQVAYSEMRRIVLSIQSEDEEIMPGFVRQNIMNAFDSHYRSSDEKIIPMVKSKTQGYKKILVYGLIAASILVAVFLILPEKNSNSNKQIAENKVKKEINTDSAANHKSVEKDIEKSAPEAAFKKQENISPELKVPGFKDSKNLGKDQTESESPEMSNENVQSFSVKSNQSDGAINNNTADTDALPDSELQKLDEIAAPPQPALEMNLDKEPEIFSGNLHARSAESQLKSKLATEITFKIEGFTQNHYTSY</sequence>
<feature type="compositionally biased region" description="Polar residues" evidence="1">
    <location>
        <begin position="185"/>
        <end position="212"/>
    </location>
</feature>
<organism evidence="3 4">
    <name type="scientific">Cryomorpha ignava</name>
    <dbReference type="NCBI Taxonomy" id="101383"/>
    <lineage>
        <taxon>Bacteria</taxon>
        <taxon>Pseudomonadati</taxon>
        <taxon>Bacteroidota</taxon>
        <taxon>Flavobacteriia</taxon>
        <taxon>Flavobacteriales</taxon>
        <taxon>Cryomorphaceae</taxon>
        <taxon>Cryomorpha</taxon>
    </lineage>
</organism>
<dbReference type="RefSeq" id="WP_163285822.1">
    <property type="nucleotide sequence ID" value="NZ_JAAGVY010000025.1"/>
</dbReference>
<dbReference type="Proteomes" id="UP000486602">
    <property type="component" value="Unassembled WGS sequence"/>
</dbReference>
<feature type="region of interest" description="Disordered" evidence="1">
    <location>
        <begin position="149"/>
        <end position="215"/>
    </location>
</feature>
<gene>
    <name evidence="3" type="ORF">G3O08_13040</name>
</gene>
<evidence type="ECO:0000313" key="4">
    <source>
        <dbReference type="Proteomes" id="UP000486602"/>
    </source>
</evidence>
<accession>A0A7K3WRY1</accession>
<keyword evidence="4" id="KW-1185">Reference proteome</keyword>
<proteinExistence type="predicted"/>
<feature type="compositionally biased region" description="Basic and acidic residues" evidence="1">
    <location>
        <begin position="149"/>
        <end position="158"/>
    </location>
</feature>
<keyword evidence="2" id="KW-1133">Transmembrane helix</keyword>
<dbReference type="EMBL" id="JAAGVY010000025">
    <property type="protein sequence ID" value="NEN24430.1"/>
    <property type="molecule type" value="Genomic_DNA"/>
</dbReference>
<reference evidence="3 4" key="1">
    <citation type="submission" date="2020-02" db="EMBL/GenBank/DDBJ databases">
        <title>Out from the shadows clarifying the taxonomy of the family Cryomorphaceae and related taxa by utilizing the GTDB taxonomic framework.</title>
        <authorList>
            <person name="Bowman J.P."/>
        </authorList>
    </citation>
    <scope>NUCLEOTIDE SEQUENCE [LARGE SCALE GENOMIC DNA]</scope>
    <source>
        <strain evidence="3 4">QSSC 1-22</strain>
    </source>
</reference>
<feature type="transmembrane region" description="Helical" evidence="2">
    <location>
        <begin position="92"/>
        <end position="110"/>
    </location>
</feature>
<keyword evidence="2" id="KW-0812">Transmembrane</keyword>
<comment type="caution">
    <text evidence="3">The sequence shown here is derived from an EMBL/GenBank/DDBJ whole genome shotgun (WGS) entry which is preliminary data.</text>
</comment>
<name>A0A7K3WRY1_9FLAO</name>
<protein>
    <submittedName>
        <fullName evidence="3">Uncharacterized protein</fullName>
    </submittedName>
</protein>